<comment type="caution">
    <text evidence="3">The sequence shown here is derived from an EMBL/GenBank/DDBJ whole genome shotgun (WGS) entry which is preliminary data.</text>
</comment>
<gene>
    <name evidence="3" type="ORF">Sradi_6451600</name>
</gene>
<name>A0AAW2K790_SESRA</name>
<evidence type="ECO:0000259" key="2">
    <source>
        <dbReference type="PROSITE" id="PS51397"/>
    </source>
</evidence>
<dbReference type="PROSITE" id="PS51397">
    <property type="entry name" value="WLM"/>
    <property type="match status" value="1"/>
</dbReference>
<feature type="domain" description="WLM" evidence="2">
    <location>
        <begin position="109"/>
        <end position="299"/>
    </location>
</feature>
<feature type="region of interest" description="Disordered" evidence="1">
    <location>
        <begin position="302"/>
        <end position="329"/>
    </location>
</feature>
<dbReference type="CDD" id="cd10463">
    <property type="entry name" value="PUB_WLM"/>
    <property type="match status" value="1"/>
</dbReference>
<sequence>MNPSASLKELGEKLQELTKVKADTLRLLVPMEKSSKMLYPFSNEHSCLSLGSASVLKERSIRMMGVPKDEVDEVLENAKVDLRIAGFDEEEKRLKQRNVDGSYTLPRLPQGPYIFGDFQTLSLPGIELNPPASRALELLQRLASDPGIVAIMNKHRWRVGILTEMAPVGYVGVSPKCILGFNKNHGEEISLRLRTDDLKGFRKYESIKKTLLHELAHMVFGEHDSNFYALDKQLNEEAATLDWSKSKGHTLSGITHSRHYEEEFGIRSHVTSSQKLGGQAPILPNARAASVNAAFERLANTSTMLSSSSEERVESYSTDGVQEPTAVPDPVVHVNQEIAEPDPDDCKDCESMVLEPSVESRDSHMSTNTALENERYEQSNPDNSGVGPIGPNSNGEIQRSVAILEPEPDDSGEEPNHSRFQNKVQLDQVDFLMPTSTELPSHVSSAPGEPHTNDYHAEEMQTEDDPGKAIPKIQNVEPDPDDPELQIIQDPVTLFCGRLQSAIQSLKSEVKPSETGTILQTLIKIIRNVIEHPDEVKFRKLRKANPMIQRNIITYKAAVDVLRLIGFSEDVITDEWGKAEAFLMLKRNDPGLLWLAKSSLETYTT</sequence>
<evidence type="ECO:0000313" key="3">
    <source>
        <dbReference type="EMBL" id="KAL0301748.1"/>
    </source>
</evidence>
<dbReference type="EMBL" id="JACGWJ010000030">
    <property type="protein sequence ID" value="KAL0301748.1"/>
    <property type="molecule type" value="Genomic_DNA"/>
</dbReference>
<dbReference type="InterPro" id="IPR018997">
    <property type="entry name" value="PUB_domain"/>
</dbReference>
<feature type="region of interest" description="Disordered" evidence="1">
    <location>
        <begin position="437"/>
        <end position="467"/>
    </location>
</feature>
<feature type="region of interest" description="Disordered" evidence="1">
    <location>
        <begin position="373"/>
        <end position="395"/>
    </location>
</feature>
<reference evidence="3" key="1">
    <citation type="submission" date="2020-06" db="EMBL/GenBank/DDBJ databases">
        <authorList>
            <person name="Li T."/>
            <person name="Hu X."/>
            <person name="Zhang T."/>
            <person name="Song X."/>
            <person name="Zhang H."/>
            <person name="Dai N."/>
            <person name="Sheng W."/>
            <person name="Hou X."/>
            <person name="Wei L."/>
        </authorList>
    </citation>
    <scope>NUCLEOTIDE SEQUENCE</scope>
    <source>
        <strain evidence="3">G02</strain>
        <tissue evidence="3">Leaf</tissue>
    </source>
</reference>
<dbReference type="SUPFAM" id="SSF143503">
    <property type="entry name" value="PUG domain-like"/>
    <property type="match status" value="1"/>
</dbReference>
<dbReference type="PANTHER" id="PTHR47796">
    <property type="entry name" value="ZINC METALLOPROTEINASE-LIKE PROTEIN"/>
    <property type="match status" value="1"/>
</dbReference>
<dbReference type="Pfam" id="PF09409">
    <property type="entry name" value="PUB"/>
    <property type="match status" value="1"/>
</dbReference>
<dbReference type="Gene3D" id="3.10.20.90">
    <property type="entry name" value="Phosphatidylinositol 3-kinase Catalytic Subunit, Chain A, domain 1"/>
    <property type="match status" value="1"/>
</dbReference>
<organism evidence="3">
    <name type="scientific">Sesamum radiatum</name>
    <name type="common">Black benniseed</name>
    <dbReference type="NCBI Taxonomy" id="300843"/>
    <lineage>
        <taxon>Eukaryota</taxon>
        <taxon>Viridiplantae</taxon>
        <taxon>Streptophyta</taxon>
        <taxon>Embryophyta</taxon>
        <taxon>Tracheophyta</taxon>
        <taxon>Spermatophyta</taxon>
        <taxon>Magnoliopsida</taxon>
        <taxon>eudicotyledons</taxon>
        <taxon>Gunneridae</taxon>
        <taxon>Pentapetalae</taxon>
        <taxon>asterids</taxon>
        <taxon>lamiids</taxon>
        <taxon>Lamiales</taxon>
        <taxon>Pedaliaceae</taxon>
        <taxon>Sesamum</taxon>
    </lineage>
</organism>
<dbReference type="Pfam" id="PF08325">
    <property type="entry name" value="WLM"/>
    <property type="match status" value="1"/>
</dbReference>
<accession>A0AAW2K790</accession>
<dbReference type="Gene3D" id="1.20.58.2190">
    <property type="match status" value="1"/>
</dbReference>
<dbReference type="InterPro" id="IPR013536">
    <property type="entry name" value="WLM_dom"/>
</dbReference>
<proteinExistence type="predicted"/>
<protein>
    <recommendedName>
        <fullName evidence="2">WLM domain-containing protein</fullName>
    </recommendedName>
</protein>
<dbReference type="AlphaFoldDB" id="A0AAW2K790"/>
<dbReference type="PANTHER" id="PTHR47796:SF1">
    <property type="entry name" value="OS08G0500800 PROTEIN"/>
    <property type="match status" value="1"/>
</dbReference>
<reference evidence="3" key="2">
    <citation type="journal article" date="2024" name="Plant">
        <title>Genomic evolution and insights into agronomic trait innovations of Sesamum species.</title>
        <authorList>
            <person name="Miao H."/>
            <person name="Wang L."/>
            <person name="Qu L."/>
            <person name="Liu H."/>
            <person name="Sun Y."/>
            <person name="Le M."/>
            <person name="Wang Q."/>
            <person name="Wei S."/>
            <person name="Zheng Y."/>
            <person name="Lin W."/>
            <person name="Duan Y."/>
            <person name="Cao H."/>
            <person name="Xiong S."/>
            <person name="Wang X."/>
            <person name="Wei L."/>
            <person name="Li C."/>
            <person name="Ma Q."/>
            <person name="Ju M."/>
            <person name="Zhao R."/>
            <person name="Li G."/>
            <person name="Mu C."/>
            <person name="Tian Q."/>
            <person name="Mei H."/>
            <person name="Zhang T."/>
            <person name="Gao T."/>
            <person name="Zhang H."/>
        </authorList>
    </citation>
    <scope>NUCLEOTIDE SEQUENCE</scope>
    <source>
        <strain evidence="3">G02</strain>
    </source>
</reference>
<evidence type="ECO:0000256" key="1">
    <source>
        <dbReference type="SAM" id="MobiDB-lite"/>
    </source>
</evidence>
<dbReference type="InterPro" id="IPR036339">
    <property type="entry name" value="PUB-like_dom_sf"/>
</dbReference>
<dbReference type="SMART" id="SM00580">
    <property type="entry name" value="PUG"/>
    <property type="match status" value="1"/>
</dbReference>